<feature type="compositionally biased region" description="Basic and acidic residues" evidence="1">
    <location>
        <begin position="32"/>
        <end position="44"/>
    </location>
</feature>
<reference evidence="3" key="4">
    <citation type="journal article" date="2015" name="G3 (Bethesda)">
        <title>Genome sequences of three phytopathogenic species of the Magnaporthaceae family of fungi.</title>
        <authorList>
            <person name="Okagaki L.H."/>
            <person name="Nunes C.C."/>
            <person name="Sailsbery J."/>
            <person name="Clay B."/>
            <person name="Brown D."/>
            <person name="John T."/>
            <person name="Oh Y."/>
            <person name="Young N."/>
            <person name="Fitzgerald M."/>
            <person name="Haas B.J."/>
            <person name="Zeng Q."/>
            <person name="Young S."/>
            <person name="Adiconis X."/>
            <person name="Fan L."/>
            <person name="Levin J.Z."/>
            <person name="Mitchell T.K."/>
            <person name="Okubara P.A."/>
            <person name="Farman M.L."/>
            <person name="Kohn L.M."/>
            <person name="Birren B."/>
            <person name="Ma L.-J."/>
            <person name="Dean R.A."/>
        </authorList>
    </citation>
    <scope>NUCLEOTIDE SEQUENCE</scope>
    <source>
        <strain evidence="3">R3-111a-1</strain>
    </source>
</reference>
<reference evidence="2" key="2">
    <citation type="submission" date="2010-07" db="EMBL/GenBank/DDBJ databases">
        <authorList>
            <consortium name="The Broad Institute Genome Sequencing Platform"/>
            <consortium name="Broad Institute Genome Sequencing Center for Infectious Disease"/>
            <person name="Ma L.-J."/>
            <person name="Dead R."/>
            <person name="Young S."/>
            <person name="Zeng Q."/>
            <person name="Koehrsen M."/>
            <person name="Alvarado L."/>
            <person name="Berlin A."/>
            <person name="Chapman S.B."/>
            <person name="Chen Z."/>
            <person name="Freedman E."/>
            <person name="Gellesch M."/>
            <person name="Goldberg J."/>
            <person name="Griggs A."/>
            <person name="Gujja S."/>
            <person name="Heilman E.R."/>
            <person name="Heiman D."/>
            <person name="Hepburn T."/>
            <person name="Howarth C."/>
            <person name="Jen D."/>
            <person name="Larson L."/>
            <person name="Mehta T."/>
            <person name="Neiman D."/>
            <person name="Pearson M."/>
            <person name="Roberts A."/>
            <person name="Saif S."/>
            <person name="Shea T."/>
            <person name="Shenoy N."/>
            <person name="Sisk P."/>
            <person name="Stolte C."/>
            <person name="Sykes S."/>
            <person name="Walk T."/>
            <person name="White J."/>
            <person name="Yandava C."/>
            <person name="Haas B."/>
            <person name="Nusbaum C."/>
            <person name="Birren B."/>
        </authorList>
    </citation>
    <scope>NUCLEOTIDE SEQUENCE</scope>
    <source>
        <strain evidence="2">R3-111a-1</strain>
    </source>
</reference>
<dbReference type="VEuPathDB" id="FungiDB:GGTG_13933"/>
<dbReference type="RefSeq" id="XP_009230122.1">
    <property type="nucleotide sequence ID" value="XM_009231858.1"/>
</dbReference>
<dbReference type="EnsemblFungi" id="EJT68491">
    <property type="protein sequence ID" value="EJT68491"/>
    <property type="gene ID" value="GGTG_13933"/>
</dbReference>
<dbReference type="AlphaFoldDB" id="J3PK84"/>
<proteinExistence type="predicted"/>
<reference evidence="3" key="5">
    <citation type="submission" date="2018-04" db="UniProtKB">
        <authorList>
            <consortium name="EnsemblFungi"/>
        </authorList>
    </citation>
    <scope>IDENTIFICATION</scope>
    <source>
        <strain evidence="3">R3-111a-1</strain>
    </source>
</reference>
<feature type="compositionally biased region" description="Basic residues" evidence="1">
    <location>
        <begin position="45"/>
        <end position="59"/>
    </location>
</feature>
<keyword evidence="4" id="KW-1185">Reference proteome</keyword>
<organism evidence="2">
    <name type="scientific">Gaeumannomyces tritici (strain R3-111a-1)</name>
    <name type="common">Wheat and barley take-all root rot fungus</name>
    <name type="synonym">Gaeumannomyces graminis var. tritici</name>
    <dbReference type="NCBI Taxonomy" id="644352"/>
    <lineage>
        <taxon>Eukaryota</taxon>
        <taxon>Fungi</taxon>
        <taxon>Dikarya</taxon>
        <taxon>Ascomycota</taxon>
        <taxon>Pezizomycotina</taxon>
        <taxon>Sordariomycetes</taxon>
        <taxon>Sordariomycetidae</taxon>
        <taxon>Magnaporthales</taxon>
        <taxon>Magnaporthaceae</taxon>
        <taxon>Gaeumannomyces</taxon>
    </lineage>
</organism>
<evidence type="ECO:0000256" key="1">
    <source>
        <dbReference type="SAM" id="MobiDB-lite"/>
    </source>
</evidence>
<accession>J3PK84</accession>
<reference evidence="2" key="3">
    <citation type="submission" date="2010-09" db="EMBL/GenBank/DDBJ databases">
        <title>Annotation of Gaeumannomyces graminis var. tritici R3-111a-1.</title>
        <authorList>
            <consortium name="The Broad Institute Genome Sequencing Platform"/>
            <person name="Ma L.-J."/>
            <person name="Dead R."/>
            <person name="Young S.K."/>
            <person name="Zeng Q."/>
            <person name="Gargeya S."/>
            <person name="Fitzgerald M."/>
            <person name="Haas B."/>
            <person name="Abouelleil A."/>
            <person name="Alvarado L."/>
            <person name="Arachchi H.M."/>
            <person name="Berlin A."/>
            <person name="Brown A."/>
            <person name="Chapman S.B."/>
            <person name="Chen Z."/>
            <person name="Dunbar C."/>
            <person name="Freedman E."/>
            <person name="Gearin G."/>
            <person name="Gellesch M."/>
            <person name="Goldberg J."/>
            <person name="Griggs A."/>
            <person name="Gujja S."/>
            <person name="Heiman D."/>
            <person name="Howarth C."/>
            <person name="Larson L."/>
            <person name="Lui A."/>
            <person name="MacDonald P.J.P."/>
            <person name="Mehta T."/>
            <person name="Montmayeur A."/>
            <person name="Murphy C."/>
            <person name="Neiman D."/>
            <person name="Pearson M."/>
            <person name="Priest M."/>
            <person name="Roberts A."/>
            <person name="Saif S."/>
            <person name="Shea T."/>
            <person name="Shenoy N."/>
            <person name="Sisk P."/>
            <person name="Stolte C."/>
            <person name="Sykes S."/>
            <person name="Yandava C."/>
            <person name="Wortman J."/>
            <person name="Nusbaum C."/>
            <person name="Birren B."/>
        </authorList>
    </citation>
    <scope>NUCLEOTIDE SEQUENCE</scope>
    <source>
        <strain evidence="2">R3-111a-1</strain>
    </source>
</reference>
<feature type="compositionally biased region" description="Basic and acidic residues" evidence="1">
    <location>
        <begin position="1"/>
        <end position="10"/>
    </location>
</feature>
<name>J3PK84_GAET3</name>
<dbReference type="EMBL" id="GL385476">
    <property type="protein sequence ID" value="EJT68491.1"/>
    <property type="molecule type" value="Genomic_DNA"/>
</dbReference>
<sequence>MMMMQQKDEAVVWWPAGNDAQSTGTAAGTKRRIADEKQEVSAERKKGKARASPKDRRRPGRDSTGGEDAWGHHGGKPKNGNSIGDCFARALLVAVECLSLILHGPQAMQTALFRSLRSTMQGICR</sequence>
<reference evidence="4" key="1">
    <citation type="submission" date="2010-07" db="EMBL/GenBank/DDBJ databases">
        <title>The genome sequence of Gaeumannomyces graminis var. tritici strain R3-111a-1.</title>
        <authorList>
            <consortium name="The Broad Institute Genome Sequencing Platform"/>
            <person name="Ma L.-J."/>
            <person name="Dead R."/>
            <person name="Young S."/>
            <person name="Zeng Q."/>
            <person name="Koehrsen M."/>
            <person name="Alvarado L."/>
            <person name="Berlin A."/>
            <person name="Chapman S.B."/>
            <person name="Chen Z."/>
            <person name="Freedman E."/>
            <person name="Gellesch M."/>
            <person name="Goldberg J."/>
            <person name="Griggs A."/>
            <person name="Gujja S."/>
            <person name="Heilman E.R."/>
            <person name="Heiman D."/>
            <person name="Hepburn T."/>
            <person name="Howarth C."/>
            <person name="Jen D."/>
            <person name="Larson L."/>
            <person name="Mehta T."/>
            <person name="Neiman D."/>
            <person name="Pearson M."/>
            <person name="Roberts A."/>
            <person name="Saif S."/>
            <person name="Shea T."/>
            <person name="Shenoy N."/>
            <person name="Sisk P."/>
            <person name="Stolte C."/>
            <person name="Sykes S."/>
            <person name="Walk T."/>
            <person name="White J."/>
            <person name="Yandava C."/>
            <person name="Haas B."/>
            <person name="Nusbaum C."/>
            <person name="Birren B."/>
        </authorList>
    </citation>
    <scope>NUCLEOTIDE SEQUENCE [LARGE SCALE GENOMIC DNA]</scope>
    <source>
        <strain evidence="4">R3-111a-1</strain>
    </source>
</reference>
<feature type="region of interest" description="Disordered" evidence="1">
    <location>
        <begin position="1"/>
        <end position="81"/>
    </location>
</feature>
<evidence type="ECO:0000313" key="3">
    <source>
        <dbReference type="EnsemblFungi" id="EJT68491"/>
    </source>
</evidence>
<evidence type="ECO:0000313" key="2">
    <source>
        <dbReference type="EMBL" id="EJT68491.1"/>
    </source>
</evidence>
<protein>
    <submittedName>
        <fullName evidence="2 3">Uncharacterized protein</fullName>
    </submittedName>
</protein>
<dbReference type="Proteomes" id="UP000006039">
    <property type="component" value="Unassembled WGS sequence"/>
</dbReference>
<dbReference type="GeneID" id="20354391"/>
<evidence type="ECO:0000313" key="4">
    <source>
        <dbReference type="Proteomes" id="UP000006039"/>
    </source>
</evidence>
<gene>
    <name evidence="3" type="primary">20354391</name>
    <name evidence="2" type="ORF">GGTG_13933</name>
</gene>
<dbReference type="HOGENOM" id="CLU_1992799_0_0_1"/>